<proteinExistence type="predicted"/>
<reference evidence="2" key="1">
    <citation type="journal article" date="2015" name="Nat. Genet.">
        <title>The genome and transcriptome of the zoonotic hookworm Ancylostoma ceylanicum identify infection-specific gene families.</title>
        <authorList>
            <person name="Schwarz E.M."/>
            <person name="Hu Y."/>
            <person name="Antoshechkin I."/>
            <person name="Miller M.M."/>
            <person name="Sternberg P.W."/>
            <person name="Aroian R.V."/>
        </authorList>
    </citation>
    <scope>NUCLEOTIDE SEQUENCE</scope>
    <source>
        <strain evidence="2">HY135</strain>
    </source>
</reference>
<protein>
    <recommendedName>
        <fullName evidence="3">Reverse transcriptase domain-containing protein</fullName>
    </recommendedName>
</protein>
<evidence type="ECO:0000313" key="1">
    <source>
        <dbReference type="EMBL" id="EYC09782.1"/>
    </source>
</evidence>
<dbReference type="PANTHER" id="PTHR46238">
    <property type="entry name" value="REVERSE TRANSCRIPTASE DOMAIN-CONTAINING PROTEIN"/>
    <property type="match status" value="1"/>
</dbReference>
<gene>
    <name evidence="1" type="primary">Acey_s0059.g3051</name>
    <name evidence="1" type="ORF">Y032_0059g3051</name>
</gene>
<evidence type="ECO:0000313" key="2">
    <source>
        <dbReference type="Proteomes" id="UP000024635"/>
    </source>
</evidence>
<sequence length="183" mass="20965">MDAFPKDLQGPVLWTLLYANDVMLASQDKDERERQTQAWSDRQARFGLHLNFMETEYLTTDEHESGSIKIDDKDLPRAATFKHLGSIVSSDGSISHQIIAPINAAWLKWRSLTGVLCDENIPDRLKSKIYQSVVRPVTLYGTEYWSATKEMEGRISVMEMIMLHWMGGVTQLDRICNQDTSRI</sequence>
<accession>A0A016U4K7</accession>
<name>A0A016U4K7_9BILA</name>
<comment type="caution">
    <text evidence="1">The sequence shown here is derived from an EMBL/GenBank/DDBJ whole genome shotgun (WGS) entry which is preliminary data.</text>
</comment>
<evidence type="ECO:0008006" key="3">
    <source>
        <dbReference type="Google" id="ProtNLM"/>
    </source>
</evidence>
<keyword evidence="2" id="KW-1185">Reference proteome</keyword>
<organism evidence="1 2">
    <name type="scientific">Ancylostoma ceylanicum</name>
    <dbReference type="NCBI Taxonomy" id="53326"/>
    <lineage>
        <taxon>Eukaryota</taxon>
        <taxon>Metazoa</taxon>
        <taxon>Ecdysozoa</taxon>
        <taxon>Nematoda</taxon>
        <taxon>Chromadorea</taxon>
        <taxon>Rhabditida</taxon>
        <taxon>Rhabditina</taxon>
        <taxon>Rhabditomorpha</taxon>
        <taxon>Strongyloidea</taxon>
        <taxon>Ancylostomatidae</taxon>
        <taxon>Ancylostomatinae</taxon>
        <taxon>Ancylostoma</taxon>
    </lineage>
</organism>
<dbReference type="EMBL" id="JARK01001395">
    <property type="protein sequence ID" value="EYC09782.1"/>
    <property type="molecule type" value="Genomic_DNA"/>
</dbReference>
<dbReference type="PANTHER" id="PTHR46238:SF8">
    <property type="entry name" value="ENDONUCLEASE_EXONUCLEASE_PHOSPHATASE DOMAIN-CONTAINING PROTEIN"/>
    <property type="match status" value="1"/>
</dbReference>
<dbReference type="Proteomes" id="UP000024635">
    <property type="component" value="Unassembled WGS sequence"/>
</dbReference>
<dbReference type="OrthoDB" id="5863535at2759"/>
<dbReference type="AlphaFoldDB" id="A0A016U4K7"/>